<dbReference type="AlphaFoldDB" id="A0AAE3MNJ6"/>
<proteinExistence type="inferred from homology"/>
<evidence type="ECO:0000256" key="8">
    <source>
        <dbReference type="SAM" id="SignalP"/>
    </source>
</evidence>
<dbReference type="PANTHER" id="PTHR35093:SF8">
    <property type="entry name" value="OUTER MEMBRANE PROTEIN NMB0088-RELATED"/>
    <property type="match status" value="1"/>
</dbReference>
<dbReference type="GO" id="GO:0015483">
    <property type="term" value="F:long-chain fatty acid transporting porin activity"/>
    <property type="evidence" value="ECO:0007669"/>
    <property type="project" value="TreeGrafter"/>
</dbReference>
<evidence type="ECO:0000313" key="9">
    <source>
        <dbReference type="EMBL" id="MCX2720576.1"/>
    </source>
</evidence>
<evidence type="ECO:0000256" key="2">
    <source>
        <dbReference type="ARBA" id="ARBA00008163"/>
    </source>
</evidence>
<evidence type="ECO:0000256" key="5">
    <source>
        <dbReference type="ARBA" id="ARBA00022729"/>
    </source>
</evidence>
<feature type="chain" id="PRO_5042149874" evidence="8">
    <location>
        <begin position="19"/>
        <end position="505"/>
    </location>
</feature>
<dbReference type="GO" id="GO:0009279">
    <property type="term" value="C:cell outer membrane"/>
    <property type="evidence" value="ECO:0007669"/>
    <property type="project" value="UniProtKB-SubCell"/>
</dbReference>
<comment type="subcellular location">
    <subcellularLocation>
        <location evidence="1">Cell outer membrane</location>
        <topology evidence="1">Multi-pass membrane protein</topology>
    </subcellularLocation>
</comment>
<evidence type="ECO:0000256" key="7">
    <source>
        <dbReference type="ARBA" id="ARBA00023237"/>
    </source>
</evidence>
<keyword evidence="5 8" id="KW-0732">Signal</keyword>
<name>A0AAE3MNJ6_9FLAO</name>
<dbReference type="Pfam" id="PF03349">
    <property type="entry name" value="Toluene_X"/>
    <property type="match status" value="1"/>
</dbReference>
<comment type="similarity">
    <text evidence="2">Belongs to the OmpP1/FadL family.</text>
</comment>
<keyword evidence="3" id="KW-1134">Transmembrane beta strand</keyword>
<dbReference type="SUPFAM" id="SSF56935">
    <property type="entry name" value="Porins"/>
    <property type="match status" value="1"/>
</dbReference>
<evidence type="ECO:0000256" key="3">
    <source>
        <dbReference type="ARBA" id="ARBA00022452"/>
    </source>
</evidence>
<organism evidence="9 10">
    <name type="scientific">Lentiprolixibacter aurantiacus</name>
    <dbReference type="NCBI Taxonomy" id="2993939"/>
    <lineage>
        <taxon>Bacteria</taxon>
        <taxon>Pseudomonadati</taxon>
        <taxon>Bacteroidota</taxon>
        <taxon>Flavobacteriia</taxon>
        <taxon>Flavobacteriales</taxon>
        <taxon>Flavobacteriaceae</taxon>
        <taxon>Lentiprolixibacter</taxon>
    </lineage>
</organism>
<dbReference type="PANTHER" id="PTHR35093">
    <property type="entry name" value="OUTER MEMBRANE PROTEIN NMB0088-RELATED"/>
    <property type="match status" value="1"/>
</dbReference>
<gene>
    <name evidence="9" type="ORF">OO016_13260</name>
</gene>
<dbReference type="InterPro" id="IPR005017">
    <property type="entry name" value="OMPP1/FadL/TodX"/>
</dbReference>
<protein>
    <submittedName>
        <fullName evidence="9">Outer membrane protein transport protein</fullName>
    </submittedName>
</protein>
<keyword evidence="6" id="KW-0472">Membrane</keyword>
<keyword evidence="10" id="KW-1185">Reference proteome</keyword>
<accession>A0AAE3MNJ6</accession>
<comment type="caution">
    <text evidence="9">The sequence shown here is derived from an EMBL/GenBank/DDBJ whole genome shotgun (WGS) entry which is preliminary data.</text>
</comment>
<dbReference type="RefSeq" id="WP_266014933.1">
    <property type="nucleotide sequence ID" value="NZ_JAPFQP010000004.1"/>
</dbReference>
<evidence type="ECO:0000256" key="4">
    <source>
        <dbReference type="ARBA" id="ARBA00022692"/>
    </source>
</evidence>
<evidence type="ECO:0000256" key="1">
    <source>
        <dbReference type="ARBA" id="ARBA00004571"/>
    </source>
</evidence>
<sequence>MKRYLYLLLALVCIGASAQNINDVLRYSTEDLQGTARFQAMGGAFGALGGDLSALNINPAGVAVFNNSLFGITGANFNRDNEATYFNSTTAINNSFWDINQLGGVFVFRNNDNSEWKKVALAFNYDMVENFDNDIVIRGNSPQGIDNYFLSAAQGVPFGSILIRDGEFIEEAYLDIGSSLGFLDQQTFLGYYGGVIDPVDPDDNNNTAYVSNAQYSQVSQDYLLRTSGFNSKFSLALGSQYKDNLYLGAALNFHTVLYDQYKEFTESGYDVASPIQFVNFDNLLRTEGTGFSFSLGAIAKLNENIRVGGSYQSPTWYRLTDDTSQRIDSDLADSEIGFIDFNIVNLFERYTIKTPGKLTGSVALVFGKEGLLSFDYGYQDMSQAELRPVSDPSFSSENQFIASELGTVSSYRIGGEYRIDKVSLRAGYRFEESPFADGGINNGGIGDLTAYSGGIGYNFGASRLDLAFSRSEQDVNEQLFTVGLNNAASVNRVNTNVTLAYTINF</sequence>
<reference evidence="9" key="1">
    <citation type="submission" date="2022-11" db="EMBL/GenBank/DDBJ databases">
        <title>The characterization of three novel Bacteroidetes species and genomic analysis of their roles in tidal elemental geochemical cycles.</title>
        <authorList>
            <person name="Ma K.-J."/>
        </authorList>
    </citation>
    <scope>NUCLEOTIDE SEQUENCE</scope>
    <source>
        <strain evidence="9">M415</strain>
    </source>
</reference>
<keyword evidence="7" id="KW-0998">Cell outer membrane</keyword>
<keyword evidence="4" id="KW-0812">Transmembrane</keyword>
<evidence type="ECO:0000313" key="10">
    <source>
        <dbReference type="Proteomes" id="UP001207116"/>
    </source>
</evidence>
<dbReference type="Gene3D" id="2.40.160.60">
    <property type="entry name" value="Outer membrane protein transport protein (OMPP1/FadL/TodX)"/>
    <property type="match status" value="1"/>
</dbReference>
<feature type="signal peptide" evidence="8">
    <location>
        <begin position="1"/>
        <end position="18"/>
    </location>
</feature>
<dbReference type="Proteomes" id="UP001207116">
    <property type="component" value="Unassembled WGS sequence"/>
</dbReference>
<dbReference type="EMBL" id="JAPFQP010000004">
    <property type="protein sequence ID" value="MCX2720576.1"/>
    <property type="molecule type" value="Genomic_DNA"/>
</dbReference>
<evidence type="ECO:0000256" key="6">
    <source>
        <dbReference type="ARBA" id="ARBA00023136"/>
    </source>
</evidence>